<evidence type="ECO:0000313" key="4">
    <source>
        <dbReference type="EMBL" id="OCF30964.1"/>
    </source>
</evidence>
<organism evidence="4 5">
    <name type="scientific">Kwoniella heveanensis BCC8398</name>
    <dbReference type="NCBI Taxonomy" id="1296120"/>
    <lineage>
        <taxon>Eukaryota</taxon>
        <taxon>Fungi</taxon>
        <taxon>Dikarya</taxon>
        <taxon>Basidiomycota</taxon>
        <taxon>Agaricomycotina</taxon>
        <taxon>Tremellomycetes</taxon>
        <taxon>Tremellales</taxon>
        <taxon>Cryptococcaceae</taxon>
        <taxon>Kwoniella</taxon>
    </lineage>
</organism>
<evidence type="ECO:0000313" key="5">
    <source>
        <dbReference type="Proteomes" id="UP000092666"/>
    </source>
</evidence>
<evidence type="ECO:0000256" key="2">
    <source>
        <dbReference type="ARBA" id="ARBA00023242"/>
    </source>
</evidence>
<dbReference type="AlphaFoldDB" id="A0A1B9GIQ4"/>
<feature type="compositionally biased region" description="Basic and acidic residues" evidence="3">
    <location>
        <begin position="52"/>
        <end position="71"/>
    </location>
</feature>
<protein>
    <recommendedName>
        <fullName evidence="6">Transcription factor domain-containing protein</fullName>
    </recommendedName>
</protein>
<dbReference type="PANTHER" id="PTHR31001:SF76">
    <property type="entry name" value="ZN(2)-C6 FUNGAL-TYPE DOMAIN-CONTAINING PROTEIN"/>
    <property type="match status" value="1"/>
</dbReference>
<feature type="compositionally biased region" description="Low complexity" evidence="3">
    <location>
        <begin position="79"/>
        <end position="91"/>
    </location>
</feature>
<evidence type="ECO:0000256" key="3">
    <source>
        <dbReference type="SAM" id="MobiDB-lite"/>
    </source>
</evidence>
<dbReference type="PANTHER" id="PTHR31001">
    <property type="entry name" value="UNCHARACTERIZED TRANSCRIPTIONAL REGULATORY PROTEIN"/>
    <property type="match status" value="1"/>
</dbReference>
<sequence length="633" mass="70932">MVKGRLVAGQSTWDRTAFDALTKEELWSQVQGMMIEIEGLKKQVKEMGSGSEEGKGDHQDPETQEKIDGESSSHTPGASSSQSPLSQTSNQRSTQGGTQNNELAIMAHKLGFVKDHSGDQNDTLLRMDDVDPLLAFPPDLYPIPYDLNLALLDFAFEELGWLICPVPASFKDQVALIRSTAQNPILYSSSMPALNQSPVIEYIDIPQLVKIKPSWSALYLAIISAALLYMPSARAAQWSIPPEQKSTMARIWFQASLNTMLNGATCFAKPALIHLQIFCVLTLLFQPLDCMTLHDTLLASILQACRTLGVHRLRDNPDERTPAGEIARRSWAFLLSREVHYTGDDYCASVSRLEPEPFATFLNISEPDAPEPLISLPLSQPTRVSYLLAGSRVTAFTRRLQNLPPDTPYSEILRLDGMVDTLFDDLDWIKKNADELDEYPAWVATARHVILLKVCQRRLYLHRQYFALTGANEEYAPSRRMSLTAAFDICRERQRYDLPFDDKLDTINGILPAAVVLLLDAIYPLPSERTTYKHVIERCEQVETLLAPLRTVTYKASSQHLTKILSGVDHLLADTLRAAQAAELIRASWEMPAEVNEGESNFSTILDGFNFDSLFDVYETDWLHHGDANGSEW</sequence>
<dbReference type="CDD" id="cd12148">
    <property type="entry name" value="fungal_TF_MHR"/>
    <property type="match status" value="1"/>
</dbReference>
<dbReference type="InterPro" id="IPR050613">
    <property type="entry name" value="Sec_Metabolite_Reg"/>
</dbReference>
<dbReference type="Proteomes" id="UP000092666">
    <property type="component" value="Unassembled WGS sequence"/>
</dbReference>
<accession>A0A1B9GIQ4</accession>
<name>A0A1B9GIQ4_9TREE</name>
<evidence type="ECO:0008006" key="6">
    <source>
        <dbReference type="Google" id="ProtNLM"/>
    </source>
</evidence>
<dbReference type="STRING" id="1296120.A0A1B9GIQ4"/>
<keyword evidence="2" id="KW-0539">Nucleus</keyword>
<feature type="region of interest" description="Disordered" evidence="3">
    <location>
        <begin position="44"/>
        <end position="97"/>
    </location>
</feature>
<proteinExistence type="predicted"/>
<keyword evidence="5" id="KW-1185">Reference proteome</keyword>
<dbReference type="EMBL" id="KV700139">
    <property type="protein sequence ID" value="OCF30964.1"/>
    <property type="molecule type" value="Genomic_DNA"/>
</dbReference>
<comment type="subcellular location">
    <subcellularLocation>
        <location evidence="1">Nucleus</location>
    </subcellularLocation>
</comment>
<dbReference type="OrthoDB" id="1747771at2759"/>
<reference evidence="4 5" key="1">
    <citation type="submission" date="2013-07" db="EMBL/GenBank/DDBJ databases">
        <title>The Genome Sequence of Cryptococcus heveanensis BCC8398.</title>
        <authorList>
            <consortium name="The Broad Institute Genome Sequencing Platform"/>
            <person name="Cuomo C."/>
            <person name="Litvintseva A."/>
            <person name="Chen Y."/>
            <person name="Heitman J."/>
            <person name="Sun S."/>
            <person name="Springer D."/>
            <person name="Dromer F."/>
            <person name="Young S.K."/>
            <person name="Zeng Q."/>
            <person name="Gargeya S."/>
            <person name="Fitzgerald M."/>
            <person name="Abouelleil A."/>
            <person name="Alvarado L."/>
            <person name="Berlin A.M."/>
            <person name="Chapman S.B."/>
            <person name="Dewar J."/>
            <person name="Goldberg J."/>
            <person name="Griggs A."/>
            <person name="Gujja S."/>
            <person name="Hansen M."/>
            <person name="Howarth C."/>
            <person name="Imamovic A."/>
            <person name="Larimer J."/>
            <person name="McCowan C."/>
            <person name="Murphy C."/>
            <person name="Pearson M."/>
            <person name="Priest M."/>
            <person name="Roberts A."/>
            <person name="Saif S."/>
            <person name="Shea T."/>
            <person name="Sykes S."/>
            <person name="Wortman J."/>
            <person name="Nusbaum C."/>
            <person name="Birren B."/>
        </authorList>
    </citation>
    <scope>NUCLEOTIDE SEQUENCE [LARGE SCALE GENOMIC DNA]</scope>
    <source>
        <strain evidence="4 5">BCC8398</strain>
    </source>
</reference>
<dbReference type="GO" id="GO:0005634">
    <property type="term" value="C:nucleus"/>
    <property type="evidence" value="ECO:0007669"/>
    <property type="project" value="UniProtKB-SubCell"/>
</dbReference>
<reference evidence="5" key="2">
    <citation type="submission" date="2013-12" db="EMBL/GenBank/DDBJ databases">
        <title>Evolution of pathogenesis and genome organization in the Tremellales.</title>
        <authorList>
            <person name="Cuomo C."/>
            <person name="Litvintseva A."/>
            <person name="Heitman J."/>
            <person name="Chen Y."/>
            <person name="Sun S."/>
            <person name="Springer D."/>
            <person name="Dromer F."/>
            <person name="Young S."/>
            <person name="Zeng Q."/>
            <person name="Chapman S."/>
            <person name="Gujja S."/>
            <person name="Saif S."/>
            <person name="Birren B."/>
        </authorList>
    </citation>
    <scope>NUCLEOTIDE SEQUENCE [LARGE SCALE GENOMIC DNA]</scope>
    <source>
        <strain evidence="5">BCC8398</strain>
    </source>
</reference>
<gene>
    <name evidence="4" type="ORF">I316_07370</name>
</gene>
<evidence type="ECO:0000256" key="1">
    <source>
        <dbReference type="ARBA" id="ARBA00004123"/>
    </source>
</evidence>